<comment type="caution">
    <text evidence="1">The sequence shown here is derived from an EMBL/GenBank/DDBJ whole genome shotgun (WGS) entry which is preliminary data.</text>
</comment>
<dbReference type="EMBL" id="JBHSMI010000067">
    <property type="protein sequence ID" value="MFC5407296.1"/>
    <property type="molecule type" value="Genomic_DNA"/>
</dbReference>
<name>A0ABW0I4H3_9BACL</name>
<protein>
    <recommendedName>
        <fullName evidence="3">FLZ-type domain-containing protein</fullName>
    </recommendedName>
</protein>
<dbReference type="Proteomes" id="UP001596113">
    <property type="component" value="Unassembled WGS sequence"/>
</dbReference>
<keyword evidence="2" id="KW-1185">Reference proteome</keyword>
<reference evidence="2" key="1">
    <citation type="journal article" date="2019" name="Int. J. Syst. Evol. Microbiol.">
        <title>The Global Catalogue of Microorganisms (GCM) 10K type strain sequencing project: providing services to taxonomists for standard genome sequencing and annotation.</title>
        <authorList>
            <consortium name="The Broad Institute Genomics Platform"/>
            <consortium name="The Broad Institute Genome Sequencing Center for Infectious Disease"/>
            <person name="Wu L."/>
            <person name="Ma J."/>
        </authorList>
    </citation>
    <scope>NUCLEOTIDE SEQUENCE [LARGE SCALE GENOMIC DNA]</scope>
    <source>
        <strain evidence="2">CGMCC 1.18575</strain>
    </source>
</reference>
<evidence type="ECO:0000313" key="1">
    <source>
        <dbReference type="EMBL" id="MFC5407296.1"/>
    </source>
</evidence>
<organism evidence="1 2">
    <name type="scientific">Cohnella soli</name>
    <dbReference type="NCBI Taxonomy" id="425005"/>
    <lineage>
        <taxon>Bacteria</taxon>
        <taxon>Bacillati</taxon>
        <taxon>Bacillota</taxon>
        <taxon>Bacilli</taxon>
        <taxon>Bacillales</taxon>
        <taxon>Paenibacillaceae</taxon>
        <taxon>Cohnella</taxon>
    </lineage>
</organism>
<evidence type="ECO:0000313" key="2">
    <source>
        <dbReference type="Proteomes" id="UP001596113"/>
    </source>
</evidence>
<gene>
    <name evidence="1" type="ORF">ACFPOF_31590</name>
</gene>
<proteinExistence type="predicted"/>
<evidence type="ECO:0008006" key="3">
    <source>
        <dbReference type="Google" id="ProtNLM"/>
    </source>
</evidence>
<accession>A0ABW0I4H3</accession>
<sequence length="84" mass="10136">MPPYRMMEQIDTREEFSMPSFDRFAYGQSDRQSEEPEQLCECCNDRCRNPIYFGEANWEYYGEWYCSAHCLAKQIGAEKRYVSY</sequence>
<dbReference type="RefSeq" id="WP_378139835.1">
    <property type="nucleotide sequence ID" value="NZ_JBHSMI010000067.1"/>
</dbReference>